<evidence type="ECO:0000313" key="2">
    <source>
        <dbReference type="EMBL" id="SVB82310.1"/>
    </source>
</evidence>
<proteinExistence type="predicted"/>
<name>A0A382H4X8_9ZZZZ</name>
<evidence type="ECO:0000259" key="1">
    <source>
        <dbReference type="Pfam" id="PF00535"/>
    </source>
</evidence>
<dbReference type="Gene3D" id="3.90.550.10">
    <property type="entry name" value="Spore Coat Polysaccharide Biosynthesis Protein SpsA, Chain A"/>
    <property type="match status" value="1"/>
</dbReference>
<gene>
    <name evidence="2" type="ORF">METZ01_LOCUS235164</name>
</gene>
<dbReference type="AlphaFoldDB" id="A0A382H4X8"/>
<dbReference type="InterPro" id="IPR001173">
    <property type="entry name" value="Glyco_trans_2-like"/>
</dbReference>
<dbReference type="EMBL" id="UINC01059183">
    <property type="protein sequence ID" value="SVB82310.1"/>
    <property type="molecule type" value="Genomic_DNA"/>
</dbReference>
<dbReference type="InterPro" id="IPR050256">
    <property type="entry name" value="Glycosyltransferase_2"/>
</dbReference>
<organism evidence="2">
    <name type="scientific">marine metagenome</name>
    <dbReference type="NCBI Taxonomy" id="408172"/>
    <lineage>
        <taxon>unclassified sequences</taxon>
        <taxon>metagenomes</taxon>
        <taxon>ecological metagenomes</taxon>
    </lineage>
</organism>
<feature type="domain" description="Glycosyltransferase 2-like" evidence="1">
    <location>
        <begin position="7"/>
        <end position="169"/>
    </location>
</feature>
<dbReference type="InterPro" id="IPR029044">
    <property type="entry name" value="Nucleotide-diphossugar_trans"/>
</dbReference>
<protein>
    <recommendedName>
        <fullName evidence="1">Glycosyltransferase 2-like domain-containing protein</fullName>
    </recommendedName>
</protein>
<dbReference type="Pfam" id="PF00535">
    <property type="entry name" value="Glycos_transf_2"/>
    <property type="match status" value="1"/>
</dbReference>
<accession>A0A382H4X8</accession>
<reference evidence="2" key="1">
    <citation type="submission" date="2018-05" db="EMBL/GenBank/DDBJ databases">
        <authorList>
            <person name="Lanie J.A."/>
            <person name="Ng W.-L."/>
            <person name="Kazmierczak K.M."/>
            <person name="Andrzejewski T.M."/>
            <person name="Davidsen T.M."/>
            <person name="Wayne K.J."/>
            <person name="Tettelin H."/>
            <person name="Glass J.I."/>
            <person name="Rusch D."/>
            <person name="Podicherti R."/>
            <person name="Tsui H.-C.T."/>
            <person name="Winkler M.E."/>
        </authorList>
    </citation>
    <scope>NUCLEOTIDE SEQUENCE</scope>
</reference>
<sequence length="229" mass="26160">VNSRSVSVVIPFYNESQHVGRCLERVLKQTCVEEVLLVNDGSVDNPHLSLTGFMDDPRVRLIDHPVNRGKGAALRTGFAVATSPIILTQDADLEQDPDDYEKLIAPILANELDVVFGTRFPQRKRHANQQYVHYLANRVLTWLSNLTTGLNLTDMETGYKVFRREILLELRIEEDRFGIEPELTAKFARGEYRVGEVPVSYDPRTTEAGKKIGWRDGIQTVRCIFRYNR</sequence>
<dbReference type="SUPFAM" id="SSF53448">
    <property type="entry name" value="Nucleotide-diphospho-sugar transferases"/>
    <property type="match status" value="1"/>
</dbReference>
<dbReference type="CDD" id="cd04179">
    <property type="entry name" value="DPM_DPG-synthase_like"/>
    <property type="match status" value="1"/>
</dbReference>
<feature type="non-terminal residue" evidence="2">
    <location>
        <position position="1"/>
    </location>
</feature>
<dbReference type="PANTHER" id="PTHR48090:SF7">
    <property type="entry name" value="RFBJ PROTEIN"/>
    <property type="match status" value="1"/>
</dbReference>
<dbReference type="PANTHER" id="PTHR48090">
    <property type="entry name" value="UNDECAPRENYL-PHOSPHATE 4-DEOXY-4-FORMAMIDO-L-ARABINOSE TRANSFERASE-RELATED"/>
    <property type="match status" value="1"/>
</dbReference>